<accession>A0A0S3RW66</accession>
<dbReference type="AlphaFoldDB" id="A0A0S3RW66"/>
<dbReference type="EMBL" id="AP015037">
    <property type="protein sequence ID" value="BAT84834.1"/>
    <property type="molecule type" value="Genomic_DNA"/>
</dbReference>
<name>A0A0S3RW66_PHAAN</name>
<evidence type="ECO:0000313" key="1">
    <source>
        <dbReference type="EMBL" id="BAT84834.1"/>
    </source>
</evidence>
<dbReference type="Proteomes" id="UP000291084">
    <property type="component" value="Chromosome 4"/>
</dbReference>
<protein>
    <submittedName>
        <fullName evidence="1">Uncharacterized protein</fullName>
    </submittedName>
</protein>
<proteinExistence type="predicted"/>
<reference evidence="1 2" key="1">
    <citation type="journal article" date="2015" name="Sci. Rep.">
        <title>The power of single molecule real-time sequencing technology in the de novo assembly of a eukaryotic genome.</title>
        <authorList>
            <person name="Sakai H."/>
            <person name="Naito K."/>
            <person name="Ogiso-Tanaka E."/>
            <person name="Takahashi Y."/>
            <person name="Iseki K."/>
            <person name="Muto C."/>
            <person name="Satou K."/>
            <person name="Teruya K."/>
            <person name="Shiroma A."/>
            <person name="Shimoji M."/>
            <person name="Hirano T."/>
            <person name="Itoh T."/>
            <person name="Kaga A."/>
            <person name="Tomooka N."/>
        </authorList>
    </citation>
    <scope>NUCLEOTIDE SEQUENCE [LARGE SCALE GENOMIC DNA]</scope>
    <source>
        <strain evidence="2">cv. Shumari</strain>
    </source>
</reference>
<keyword evidence="2" id="KW-1185">Reference proteome</keyword>
<gene>
    <name evidence="1" type="primary">Vigan.04G229600</name>
    <name evidence="1" type="ORF">VIGAN_04229600</name>
</gene>
<organism evidence="1 2">
    <name type="scientific">Vigna angularis var. angularis</name>
    <dbReference type="NCBI Taxonomy" id="157739"/>
    <lineage>
        <taxon>Eukaryota</taxon>
        <taxon>Viridiplantae</taxon>
        <taxon>Streptophyta</taxon>
        <taxon>Embryophyta</taxon>
        <taxon>Tracheophyta</taxon>
        <taxon>Spermatophyta</taxon>
        <taxon>Magnoliopsida</taxon>
        <taxon>eudicotyledons</taxon>
        <taxon>Gunneridae</taxon>
        <taxon>Pentapetalae</taxon>
        <taxon>rosids</taxon>
        <taxon>fabids</taxon>
        <taxon>Fabales</taxon>
        <taxon>Fabaceae</taxon>
        <taxon>Papilionoideae</taxon>
        <taxon>50 kb inversion clade</taxon>
        <taxon>NPAAA clade</taxon>
        <taxon>indigoferoid/millettioid clade</taxon>
        <taxon>Phaseoleae</taxon>
        <taxon>Vigna</taxon>
    </lineage>
</organism>
<sequence length="79" mass="9519">MNRHSFPLVQKPLTKYPSTWGSHPKKKAIKWEKQIHKYFTKHLPLFNKYPSTWRTHTRDTFHLSYCSVFSFLIQALISL</sequence>
<evidence type="ECO:0000313" key="2">
    <source>
        <dbReference type="Proteomes" id="UP000291084"/>
    </source>
</evidence>